<reference evidence="9" key="1">
    <citation type="journal article" date="2019" name="Int. J. Syst. Evol. Microbiol.">
        <title>The Global Catalogue of Microorganisms (GCM) 10K type strain sequencing project: providing services to taxonomists for standard genome sequencing and annotation.</title>
        <authorList>
            <consortium name="The Broad Institute Genomics Platform"/>
            <consortium name="The Broad Institute Genome Sequencing Center for Infectious Disease"/>
            <person name="Wu L."/>
            <person name="Ma J."/>
        </authorList>
    </citation>
    <scope>NUCLEOTIDE SEQUENCE [LARGE SCALE GENOMIC DNA]</scope>
    <source>
        <strain evidence="9">CGMCC 1.6960</strain>
    </source>
</reference>
<dbReference type="SUPFAM" id="SSF46894">
    <property type="entry name" value="C-terminal effector domain of the bipartite response regulators"/>
    <property type="match status" value="1"/>
</dbReference>
<comment type="caution">
    <text evidence="8">The sequence shown here is derived from an EMBL/GenBank/DDBJ whole genome shotgun (WGS) entry which is preliminary data.</text>
</comment>
<keyword evidence="5" id="KW-0804">Transcription</keyword>
<dbReference type="SMART" id="SM00862">
    <property type="entry name" value="Trans_reg_C"/>
    <property type="match status" value="1"/>
</dbReference>
<dbReference type="Proteomes" id="UP000626982">
    <property type="component" value="Unassembled WGS sequence"/>
</dbReference>
<dbReference type="PANTHER" id="PTHR48111:SF1">
    <property type="entry name" value="TWO-COMPONENT RESPONSE REGULATOR ORR33"/>
    <property type="match status" value="1"/>
</dbReference>
<feature type="DNA-binding region" description="OmpR/PhoB-type" evidence="6">
    <location>
        <begin position="131"/>
        <end position="231"/>
    </location>
</feature>
<dbReference type="Gene3D" id="1.10.10.10">
    <property type="entry name" value="Winged helix-like DNA-binding domain superfamily/Winged helix DNA-binding domain"/>
    <property type="match status" value="1"/>
</dbReference>
<name>A0ABQ2KPJ7_9MICO</name>
<dbReference type="InterPro" id="IPR001867">
    <property type="entry name" value="OmpR/PhoB-type_DNA-bd"/>
</dbReference>
<gene>
    <name evidence="8" type="ORF">GCM10010968_24090</name>
</gene>
<dbReference type="InterPro" id="IPR039420">
    <property type="entry name" value="WalR-like"/>
</dbReference>
<keyword evidence="4 6" id="KW-0238">DNA-binding</keyword>
<dbReference type="InterPro" id="IPR016032">
    <property type="entry name" value="Sig_transdc_resp-reg_C-effctor"/>
</dbReference>
<dbReference type="Pfam" id="PF00486">
    <property type="entry name" value="Trans_reg_C"/>
    <property type="match status" value="1"/>
</dbReference>
<accession>A0ABQ2KPJ7</accession>
<protein>
    <recommendedName>
        <fullName evidence="7">OmpR/PhoB-type domain-containing protein</fullName>
    </recommendedName>
</protein>
<evidence type="ECO:0000313" key="9">
    <source>
        <dbReference type="Proteomes" id="UP000626982"/>
    </source>
</evidence>
<proteinExistence type="predicted"/>
<keyword evidence="9" id="KW-1185">Reference proteome</keyword>
<evidence type="ECO:0000256" key="6">
    <source>
        <dbReference type="PROSITE-ProRule" id="PRU01091"/>
    </source>
</evidence>
<organism evidence="8 9">
    <name type="scientific">Agrococcus terreus</name>
    <dbReference type="NCBI Taxonomy" id="574649"/>
    <lineage>
        <taxon>Bacteria</taxon>
        <taxon>Bacillati</taxon>
        <taxon>Actinomycetota</taxon>
        <taxon>Actinomycetes</taxon>
        <taxon>Micrococcales</taxon>
        <taxon>Microbacteriaceae</taxon>
        <taxon>Agrococcus</taxon>
    </lineage>
</organism>
<dbReference type="RefSeq" id="WP_188718545.1">
    <property type="nucleotide sequence ID" value="NZ_BAABBD010000003.1"/>
</dbReference>
<keyword evidence="3" id="KW-0805">Transcription regulation</keyword>
<evidence type="ECO:0000259" key="7">
    <source>
        <dbReference type="PROSITE" id="PS51755"/>
    </source>
</evidence>
<evidence type="ECO:0000313" key="8">
    <source>
        <dbReference type="EMBL" id="GGN88449.1"/>
    </source>
</evidence>
<dbReference type="PROSITE" id="PS51755">
    <property type="entry name" value="OMPR_PHOB"/>
    <property type="match status" value="1"/>
</dbReference>
<dbReference type="InterPro" id="IPR036388">
    <property type="entry name" value="WH-like_DNA-bd_sf"/>
</dbReference>
<keyword evidence="2" id="KW-0902">Two-component regulatory system</keyword>
<evidence type="ECO:0000256" key="4">
    <source>
        <dbReference type="ARBA" id="ARBA00023125"/>
    </source>
</evidence>
<dbReference type="EMBL" id="BMLM01000002">
    <property type="protein sequence ID" value="GGN88449.1"/>
    <property type="molecule type" value="Genomic_DNA"/>
</dbReference>
<evidence type="ECO:0000256" key="2">
    <source>
        <dbReference type="ARBA" id="ARBA00023012"/>
    </source>
</evidence>
<feature type="domain" description="OmpR/PhoB-type" evidence="7">
    <location>
        <begin position="131"/>
        <end position="231"/>
    </location>
</feature>
<dbReference type="PANTHER" id="PTHR48111">
    <property type="entry name" value="REGULATOR OF RPOS"/>
    <property type="match status" value="1"/>
</dbReference>
<evidence type="ECO:0000256" key="1">
    <source>
        <dbReference type="ARBA" id="ARBA00022553"/>
    </source>
</evidence>
<dbReference type="CDD" id="cd00383">
    <property type="entry name" value="trans_reg_C"/>
    <property type="match status" value="1"/>
</dbReference>
<evidence type="ECO:0000256" key="3">
    <source>
        <dbReference type="ARBA" id="ARBA00023015"/>
    </source>
</evidence>
<keyword evidence="1" id="KW-0597">Phosphoprotein</keyword>
<sequence>MTLTALPTRRPAAVRTHGATALATRPAVAIAPTPAPKPRIRAVPDGVKRPVRAVPDGTEARGFVLYVGLGEGAAAADQIELARLVSELRTLTARLAPSAETHAAVALAPAGSGGRDVDVVRRALQDPAVQQPVAEPDSGIVIDLSRKRVAIGDDIAPLTYKEFELLQHIVLREGSTVGREAIIDALWPDEDDANRPNERTIDVHVRRLRAKLGDYAEVIRTVRGSGYRFDRHADVTVLADGPSPDRF</sequence>
<evidence type="ECO:0000256" key="5">
    <source>
        <dbReference type="ARBA" id="ARBA00023163"/>
    </source>
</evidence>